<keyword evidence="10" id="KW-1185">Reference proteome</keyword>
<gene>
    <name evidence="9" type="ORF">AQPE_4062</name>
</gene>
<dbReference type="InterPro" id="IPR014777">
    <property type="entry name" value="4pyrrole_Mease_sub1"/>
</dbReference>
<dbReference type="Pfam" id="PF00590">
    <property type="entry name" value="TP_methylase"/>
    <property type="match status" value="1"/>
</dbReference>
<dbReference type="Gene3D" id="3.40.1010.10">
    <property type="entry name" value="Cobalt-precorrin-4 Transmethylase, Domain 1"/>
    <property type="match status" value="1"/>
</dbReference>
<evidence type="ECO:0000256" key="1">
    <source>
        <dbReference type="ARBA" id="ARBA00005879"/>
    </source>
</evidence>
<dbReference type="PROSITE" id="PS00839">
    <property type="entry name" value="SUMT_1"/>
    <property type="match status" value="1"/>
</dbReference>
<dbReference type="GO" id="GO:0019354">
    <property type="term" value="P:siroheme biosynthetic process"/>
    <property type="evidence" value="ECO:0007669"/>
    <property type="project" value="InterPro"/>
</dbReference>
<reference evidence="9" key="1">
    <citation type="journal article" date="2020" name="Int. J. Syst. Evol. Microbiol.">
        <title>Aquipluma nitroreducens gen. nov. sp. nov., a novel facultatively anaerobic bacterium isolated from a freshwater lake.</title>
        <authorList>
            <person name="Watanabe M."/>
            <person name="Kojima H."/>
            <person name="Fukui M."/>
        </authorList>
    </citation>
    <scope>NUCLEOTIDE SEQUENCE</scope>
    <source>
        <strain evidence="9">MeG22</strain>
    </source>
</reference>
<dbReference type="AlphaFoldDB" id="A0A5K7SF53"/>
<evidence type="ECO:0000256" key="6">
    <source>
        <dbReference type="ARBA" id="ARBA00023244"/>
    </source>
</evidence>
<dbReference type="Proteomes" id="UP001193389">
    <property type="component" value="Chromosome"/>
</dbReference>
<dbReference type="InterPro" id="IPR006366">
    <property type="entry name" value="CobA/CysG_C"/>
</dbReference>
<dbReference type="InterPro" id="IPR050161">
    <property type="entry name" value="Siro_Cobalamin_biosynth"/>
</dbReference>
<dbReference type="GO" id="GO:0004851">
    <property type="term" value="F:uroporphyrin-III C-methyltransferase activity"/>
    <property type="evidence" value="ECO:0007669"/>
    <property type="project" value="UniProtKB-EC"/>
</dbReference>
<keyword evidence="4" id="KW-0808">Transferase</keyword>
<dbReference type="RefSeq" id="WP_318348083.1">
    <property type="nucleotide sequence ID" value="NZ_AP018694.1"/>
</dbReference>
<dbReference type="InterPro" id="IPR035996">
    <property type="entry name" value="4pyrrol_Methylase_sf"/>
</dbReference>
<keyword evidence="5" id="KW-0949">S-adenosyl-L-methionine</keyword>
<evidence type="ECO:0000256" key="5">
    <source>
        <dbReference type="ARBA" id="ARBA00022691"/>
    </source>
</evidence>
<dbReference type="SUPFAM" id="SSF53790">
    <property type="entry name" value="Tetrapyrrole methylase"/>
    <property type="match status" value="1"/>
</dbReference>
<evidence type="ECO:0000256" key="2">
    <source>
        <dbReference type="ARBA" id="ARBA00012162"/>
    </source>
</evidence>
<evidence type="ECO:0000313" key="10">
    <source>
        <dbReference type="Proteomes" id="UP001193389"/>
    </source>
</evidence>
<keyword evidence="3" id="KW-0489">Methyltransferase</keyword>
<dbReference type="FunFam" id="3.40.1010.10:FF:000001">
    <property type="entry name" value="Siroheme synthase"/>
    <property type="match status" value="1"/>
</dbReference>
<evidence type="ECO:0000259" key="8">
    <source>
        <dbReference type="Pfam" id="PF00590"/>
    </source>
</evidence>
<dbReference type="EC" id="2.1.1.107" evidence="2"/>
<evidence type="ECO:0000256" key="3">
    <source>
        <dbReference type="ARBA" id="ARBA00022603"/>
    </source>
</evidence>
<comment type="similarity">
    <text evidence="1">Belongs to the precorrin methyltransferase family.</text>
</comment>
<dbReference type="InterPro" id="IPR000878">
    <property type="entry name" value="4pyrrol_Mease"/>
</dbReference>
<protein>
    <recommendedName>
        <fullName evidence="2">uroporphyrinogen-III C-methyltransferase</fullName>
        <ecNumber evidence="2">2.1.1.107</ecNumber>
    </recommendedName>
</protein>
<proteinExistence type="inferred from homology"/>
<feature type="domain" description="Tetrapyrrole methylase" evidence="8">
    <location>
        <begin position="5"/>
        <end position="219"/>
    </location>
</feature>
<evidence type="ECO:0000256" key="4">
    <source>
        <dbReference type="ARBA" id="ARBA00022679"/>
    </source>
</evidence>
<dbReference type="GO" id="GO:0032259">
    <property type="term" value="P:methylation"/>
    <property type="evidence" value="ECO:0007669"/>
    <property type="project" value="UniProtKB-KW"/>
</dbReference>
<dbReference type="KEGG" id="anf:AQPE_4062"/>
<dbReference type="PANTHER" id="PTHR45790">
    <property type="entry name" value="SIROHEME SYNTHASE-RELATED"/>
    <property type="match status" value="1"/>
</dbReference>
<organism evidence="9 10">
    <name type="scientific">Aquipluma nitroreducens</name>
    <dbReference type="NCBI Taxonomy" id="2010828"/>
    <lineage>
        <taxon>Bacteria</taxon>
        <taxon>Pseudomonadati</taxon>
        <taxon>Bacteroidota</taxon>
        <taxon>Bacteroidia</taxon>
        <taxon>Marinilabiliales</taxon>
        <taxon>Prolixibacteraceae</taxon>
        <taxon>Aquipluma</taxon>
    </lineage>
</organism>
<dbReference type="InterPro" id="IPR003043">
    <property type="entry name" value="Uropor_MeTrfase_CS"/>
</dbReference>
<dbReference type="EMBL" id="AP018694">
    <property type="protein sequence ID" value="BBE19874.1"/>
    <property type="molecule type" value="Genomic_DNA"/>
</dbReference>
<name>A0A5K7SF53_9BACT</name>
<dbReference type="NCBIfam" id="TIGR01469">
    <property type="entry name" value="cobA_cysG_Cterm"/>
    <property type="match status" value="1"/>
</dbReference>
<dbReference type="Gene3D" id="3.30.950.10">
    <property type="entry name" value="Methyltransferase, Cobalt-precorrin-4 Transmethylase, Domain 2"/>
    <property type="match status" value="1"/>
</dbReference>
<accession>A0A5K7SF53</accession>
<keyword evidence="6" id="KW-0627">Porphyrin biosynthesis</keyword>
<dbReference type="InterPro" id="IPR014776">
    <property type="entry name" value="4pyrrole_Mease_sub2"/>
</dbReference>
<evidence type="ECO:0000256" key="7">
    <source>
        <dbReference type="ARBA" id="ARBA00025705"/>
    </source>
</evidence>
<dbReference type="CDD" id="cd11642">
    <property type="entry name" value="SUMT"/>
    <property type="match status" value="1"/>
</dbReference>
<comment type="pathway">
    <text evidence="7">Porphyrin-containing compound metabolism; siroheme biosynthesis; precorrin-2 from uroporphyrinogen III: step 1/1.</text>
</comment>
<dbReference type="PANTHER" id="PTHR45790:SF3">
    <property type="entry name" value="S-ADENOSYL-L-METHIONINE-DEPENDENT UROPORPHYRINOGEN III METHYLTRANSFERASE, CHLOROPLASTIC"/>
    <property type="match status" value="1"/>
</dbReference>
<evidence type="ECO:0000313" key="9">
    <source>
        <dbReference type="EMBL" id="BBE19874.1"/>
    </source>
</evidence>
<sequence>MHSLISIVGAGPGDPELLTVKALKRIQEADIILHDALVSDEILNLAKPDVERVYVGKIYQDGQNQTGRQEWINQLLIDLSEKGQRVVRLKSGDPMIFGRGAEEIRFCIENKLNYEVIPGVTSALAAASLYGIPLTERGKNSMVLFGTGHYSEGEFLDIDTFVSVLKSGSPIIIYMGLNKLIRLSTRLIEQSISGDTSVQILSKVSQPDAYFIEGTLENIAQVIESKKPNMPALVIIGKNVVKLNVAGRE</sequence>
<dbReference type="NCBIfam" id="NF004790">
    <property type="entry name" value="PRK06136.1"/>
    <property type="match status" value="1"/>
</dbReference>